<feature type="domain" description="SHSP" evidence="11">
    <location>
        <begin position="10"/>
        <end position="114"/>
    </location>
</feature>
<dbReference type="PANTHER" id="PTHR43670:SF121">
    <property type="entry name" value="PROTEIN RESTRICTED TEV MOVEMENT 2"/>
    <property type="match status" value="1"/>
</dbReference>
<feature type="compositionally biased region" description="Basic and acidic residues" evidence="9">
    <location>
        <begin position="137"/>
        <end position="163"/>
    </location>
</feature>
<dbReference type="GO" id="GO:0034605">
    <property type="term" value="P:cellular response to heat"/>
    <property type="evidence" value="ECO:0007669"/>
    <property type="project" value="TreeGrafter"/>
</dbReference>
<evidence type="ECO:0000256" key="10">
    <source>
        <dbReference type="SAM" id="Phobius"/>
    </source>
</evidence>
<keyword evidence="3 10" id="KW-0812">Transmembrane</keyword>
<evidence type="ECO:0000259" key="11">
    <source>
        <dbReference type="PROSITE" id="PS01031"/>
    </source>
</evidence>
<evidence type="ECO:0000313" key="13">
    <source>
        <dbReference type="Proteomes" id="UP001293593"/>
    </source>
</evidence>
<dbReference type="GO" id="GO:0006952">
    <property type="term" value="P:defense response"/>
    <property type="evidence" value="ECO:0007669"/>
    <property type="project" value="UniProtKB-KW"/>
</dbReference>
<evidence type="ECO:0000256" key="5">
    <source>
        <dbReference type="ARBA" id="ARBA00022821"/>
    </source>
</evidence>
<organism evidence="12 13">
    <name type="scientific">Acacia crassicarpa</name>
    <name type="common">northern wattle</name>
    <dbReference type="NCBI Taxonomy" id="499986"/>
    <lineage>
        <taxon>Eukaryota</taxon>
        <taxon>Viridiplantae</taxon>
        <taxon>Streptophyta</taxon>
        <taxon>Embryophyta</taxon>
        <taxon>Tracheophyta</taxon>
        <taxon>Spermatophyta</taxon>
        <taxon>Magnoliopsida</taxon>
        <taxon>eudicotyledons</taxon>
        <taxon>Gunneridae</taxon>
        <taxon>Pentapetalae</taxon>
        <taxon>rosids</taxon>
        <taxon>fabids</taxon>
        <taxon>Fabales</taxon>
        <taxon>Fabaceae</taxon>
        <taxon>Caesalpinioideae</taxon>
        <taxon>mimosoid clade</taxon>
        <taxon>Acacieae</taxon>
        <taxon>Acacia</taxon>
    </lineage>
</organism>
<comment type="similarity">
    <text evidence="8">Belongs to the small heat shock protein (HSP20) family.</text>
</comment>
<feature type="region of interest" description="Disordered" evidence="9">
    <location>
        <begin position="114"/>
        <end position="263"/>
    </location>
</feature>
<keyword evidence="5" id="KW-0611">Plant defense</keyword>
<reference evidence="12" key="1">
    <citation type="submission" date="2023-10" db="EMBL/GenBank/DDBJ databases">
        <title>Chromosome-level genome of the transformable northern wattle, Acacia crassicarpa.</title>
        <authorList>
            <person name="Massaro I."/>
            <person name="Sinha N.R."/>
            <person name="Poethig S."/>
            <person name="Leichty A.R."/>
        </authorList>
    </citation>
    <scope>NUCLEOTIDE SEQUENCE</scope>
    <source>
        <strain evidence="12">Acra3RX</strain>
        <tissue evidence="12">Leaf</tissue>
    </source>
</reference>
<dbReference type="InterPro" id="IPR002068">
    <property type="entry name" value="A-crystallin/Hsp20_dom"/>
</dbReference>
<evidence type="ECO:0000256" key="6">
    <source>
        <dbReference type="ARBA" id="ARBA00022989"/>
    </source>
</evidence>
<sequence length="322" mass="35839">MASMQNPNLQTYEDFKPLVEEKDTPDALLLLVHLPGFSKEQVGASFEEDTRKIRVFGERPLDINKRKRFKEEYVIPETCDSDKLKGMFEGTVITITMPKKPISSVTLEVPKPAEEAAKQVTPPTSKTSGVEEATTGESEKPQKDKEEIPQKGIKEEEKHRDEMAAEDASTPEKAEGESRMSQKDQEGTPQEGKLEDEKHKENKKAEKTSEAGKEPQKAQTLAREASKDKGSSGMKTPEKRKKEKEVKTGKVNQRIHGKKESDELSIAKGIKDIANSASQAMSRLADKVREEDKQKLLYAGAAILMVAVGIYASFKLRAPGRQ</sequence>
<keyword evidence="7 10" id="KW-0472">Membrane</keyword>
<keyword evidence="4" id="KW-0677">Repeat</keyword>
<evidence type="ECO:0000256" key="9">
    <source>
        <dbReference type="SAM" id="MobiDB-lite"/>
    </source>
</evidence>
<dbReference type="PROSITE" id="PS01031">
    <property type="entry name" value="SHSP"/>
    <property type="match status" value="1"/>
</dbReference>
<evidence type="ECO:0000313" key="12">
    <source>
        <dbReference type="EMBL" id="KAK4276045.1"/>
    </source>
</evidence>
<dbReference type="SUPFAM" id="SSF49764">
    <property type="entry name" value="HSP20-like chaperones"/>
    <property type="match status" value="1"/>
</dbReference>
<dbReference type="InterPro" id="IPR008978">
    <property type="entry name" value="HSP20-like_chaperone"/>
</dbReference>
<keyword evidence="6 10" id="KW-1133">Transmembrane helix</keyword>
<evidence type="ECO:0000256" key="8">
    <source>
        <dbReference type="PROSITE-ProRule" id="PRU00285"/>
    </source>
</evidence>
<dbReference type="Proteomes" id="UP001293593">
    <property type="component" value="Unassembled WGS sequence"/>
</dbReference>
<comment type="subcellular location">
    <subcellularLocation>
        <location evidence="1">Cell membrane</location>
        <topology evidence="1">Single-pass membrane protein</topology>
    </subcellularLocation>
</comment>
<evidence type="ECO:0000256" key="2">
    <source>
        <dbReference type="ARBA" id="ARBA00022475"/>
    </source>
</evidence>
<dbReference type="CDD" id="cd06464">
    <property type="entry name" value="ACD_sHsps-like"/>
    <property type="match status" value="1"/>
</dbReference>
<feature type="compositionally biased region" description="Basic and acidic residues" evidence="9">
    <location>
        <begin position="170"/>
        <end position="216"/>
    </location>
</feature>
<dbReference type="PANTHER" id="PTHR43670">
    <property type="entry name" value="HEAT SHOCK PROTEIN 26"/>
    <property type="match status" value="1"/>
</dbReference>
<keyword evidence="2" id="KW-1003">Cell membrane</keyword>
<accession>A0AAE1JSJ0</accession>
<dbReference type="AlphaFoldDB" id="A0AAE1JSJ0"/>
<evidence type="ECO:0000256" key="1">
    <source>
        <dbReference type="ARBA" id="ARBA00004162"/>
    </source>
</evidence>
<comment type="caution">
    <text evidence="12">The sequence shown here is derived from an EMBL/GenBank/DDBJ whole genome shotgun (WGS) entry which is preliminary data.</text>
</comment>
<gene>
    <name evidence="12" type="ORF">QN277_019037</name>
</gene>
<proteinExistence type="inferred from homology"/>
<name>A0AAE1JSJ0_9FABA</name>
<dbReference type="GO" id="GO:0005886">
    <property type="term" value="C:plasma membrane"/>
    <property type="evidence" value="ECO:0007669"/>
    <property type="project" value="UniProtKB-SubCell"/>
</dbReference>
<dbReference type="EMBL" id="JAWXYG010000004">
    <property type="protein sequence ID" value="KAK4276045.1"/>
    <property type="molecule type" value="Genomic_DNA"/>
</dbReference>
<keyword evidence="13" id="KW-1185">Reference proteome</keyword>
<evidence type="ECO:0000256" key="7">
    <source>
        <dbReference type="ARBA" id="ARBA00023136"/>
    </source>
</evidence>
<dbReference type="Gene3D" id="2.60.40.790">
    <property type="match status" value="1"/>
</dbReference>
<protein>
    <recommendedName>
        <fullName evidence="11">SHSP domain-containing protein</fullName>
    </recommendedName>
</protein>
<feature type="transmembrane region" description="Helical" evidence="10">
    <location>
        <begin position="296"/>
        <end position="314"/>
    </location>
</feature>
<evidence type="ECO:0000256" key="3">
    <source>
        <dbReference type="ARBA" id="ARBA00022692"/>
    </source>
</evidence>
<evidence type="ECO:0000256" key="4">
    <source>
        <dbReference type="ARBA" id="ARBA00022737"/>
    </source>
</evidence>